<dbReference type="Proteomes" id="UP001642464">
    <property type="component" value="Unassembled WGS sequence"/>
</dbReference>
<reference evidence="1 2" key="1">
    <citation type="submission" date="2024-02" db="EMBL/GenBank/DDBJ databases">
        <authorList>
            <person name="Chen Y."/>
            <person name="Shah S."/>
            <person name="Dougan E. K."/>
            <person name="Thang M."/>
            <person name="Chan C."/>
        </authorList>
    </citation>
    <scope>NUCLEOTIDE SEQUENCE [LARGE SCALE GENOMIC DNA]</scope>
</reference>
<name>A0ABP0IH02_9DINO</name>
<gene>
    <name evidence="1" type="ORF">SCF082_LOCUS6872</name>
</gene>
<accession>A0ABP0IH02</accession>
<keyword evidence="2" id="KW-1185">Reference proteome</keyword>
<proteinExistence type="predicted"/>
<sequence length="80" mass="8993">MAWSFKAMLAGTWPDRDWNDKLYHPDSELGSKANQPLAGQFYGCLIAIKGDLEFYNQSLGLPRLASTAKAEATQWKEFPV</sequence>
<dbReference type="EMBL" id="CAXAMM010003796">
    <property type="protein sequence ID" value="CAK9001312.1"/>
    <property type="molecule type" value="Genomic_DNA"/>
</dbReference>
<evidence type="ECO:0000313" key="2">
    <source>
        <dbReference type="Proteomes" id="UP001642464"/>
    </source>
</evidence>
<organism evidence="1 2">
    <name type="scientific">Durusdinium trenchii</name>
    <dbReference type="NCBI Taxonomy" id="1381693"/>
    <lineage>
        <taxon>Eukaryota</taxon>
        <taxon>Sar</taxon>
        <taxon>Alveolata</taxon>
        <taxon>Dinophyceae</taxon>
        <taxon>Suessiales</taxon>
        <taxon>Symbiodiniaceae</taxon>
        <taxon>Durusdinium</taxon>
    </lineage>
</organism>
<protein>
    <submittedName>
        <fullName evidence="1">Uncharacterized protein</fullName>
    </submittedName>
</protein>
<feature type="non-terminal residue" evidence="1">
    <location>
        <position position="80"/>
    </location>
</feature>
<comment type="caution">
    <text evidence="1">The sequence shown here is derived from an EMBL/GenBank/DDBJ whole genome shotgun (WGS) entry which is preliminary data.</text>
</comment>
<evidence type="ECO:0000313" key="1">
    <source>
        <dbReference type="EMBL" id="CAK9001312.1"/>
    </source>
</evidence>